<feature type="transmembrane region" description="Helical" evidence="3">
    <location>
        <begin position="12"/>
        <end position="32"/>
    </location>
</feature>
<dbReference type="InterPro" id="IPR050882">
    <property type="entry name" value="Prepilin_peptidase/N-MTase"/>
</dbReference>
<reference evidence="5" key="4">
    <citation type="submission" date="2022-09" db="EMBL/GenBank/DDBJ databases">
        <title>Rouxiella aceris sp. nov., isolated from tree sap and emended description of the genus Rhouxiella.</title>
        <authorList>
            <person name="Kim I.S."/>
        </authorList>
    </citation>
    <scope>NUCLEOTIDE SEQUENCE</scope>
    <source>
        <strain evidence="5">SAP-2</strain>
    </source>
</reference>
<dbReference type="GO" id="GO:0006465">
    <property type="term" value="P:signal peptide processing"/>
    <property type="evidence" value="ECO:0007669"/>
    <property type="project" value="TreeGrafter"/>
</dbReference>
<reference evidence="6 7" key="2">
    <citation type="journal article" date="2017" name="Int. J. Syst. Evol. Microbiol.">
        <title>Rouxiella badensis sp. nov. and Rouxiella silvae sp. nov. isolated from peat bog soil in Germany and emendation of the genus description.</title>
        <authorList>
            <person name="Le Fleche-Mateos A."/>
            <person name="Kugler J.H."/>
            <person name="Hansen S.H."/>
            <person name="Syldatk C."/>
            <person name="Hausmann R."/>
            <person name="Lomprez F."/>
            <person name="Vandenbogaert M."/>
            <person name="Manuguerra J.C."/>
            <person name="Grimont P.A."/>
        </authorList>
    </citation>
    <scope>NUCLEOTIDE SEQUENCE [LARGE SCALE GENOMIC DNA]</scope>
    <source>
        <strain evidence="6 7">213</strain>
    </source>
</reference>
<sequence>MFNDLYQLGIVHGYAFITCVILVGYLLALSVIDIERFQLPDRLTLSLLWVGLMLHALFTPQFLASSVIGAAAGYFCLWAVYWLVKLVIKKEGLGYGDFKLMAALGAWLGWECLPWVAVYASITGIIVFILRFCFYRNKGEIPFGPFLAAAGGIIYISQQMNSLADPRCIFCVTF</sequence>
<evidence type="ECO:0000256" key="3">
    <source>
        <dbReference type="SAM" id="Phobius"/>
    </source>
</evidence>
<dbReference type="AlphaFoldDB" id="A0AA41BZ57"/>
<gene>
    <name evidence="6" type="ORF">BS639_21510</name>
    <name evidence="5" type="ORF">ITX54_24555</name>
</gene>
<feature type="domain" description="Prepilin type IV endopeptidase peptidase" evidence="4">
    <location>
        <begin position="21"/>
        <end position="129"/>
    </location>
</feature>
<reference evidence="6" key="1">
    <citation type="submission" date="2016-12" db="EMBL/GenBank/DDBJ databases">
        <authorList>
            <person name="Le Fleche-Mateos A."/>
        </authorList>
    </citation>
    <scope>NUCLEOTIDE SEQUENCE</scope>
    <source>
        <strain evidence="6">213</strain>
    </source>
</reference>
<accession>A0AA41BZ57</accession>
<organism evidence="5 8">
    <name type="scientific">Rouxiella silvae</name>
    <dbReference type="NCBI Taxonomy" id="1646373"/>
    <lineage>
        <taxon>Bacteria</taxon>
        <taxon>Pseudomonadati</taxon>
        <taxon>Pseudomonadota</taxon>
        <taxon>Gammaproteobacteria</taxon>
        <taxon>Enterobacterales</taxon>
        <taxon>Yersiniaceae</taxon>
        <taxon>Rouxiella</taxon>
    </lineage>
</organism>
<dbReference type="GO" id="GO:0004190">
    <property type="term" value="F:aspartic-type endopeptidase activity"/>
    <property type="evidence" value="ECO:0007669"/>
    <property type="project" value="InterPro"/>
</dbReference>
<dbReference type="Proteomes" id="UP000705283">
    <property type="component" value="Unassembled WGS sequence"/>
</dbReference>
<dbReference type="InterPro" id="IPR014032">
    <property type="entry name" value="Peptidase_A24A_bac"/>
</dbReference>
<dbReference type="GO" id="GO:0005886">
    <property type="term" value="C:plasma membrane"/>
    <property type="evidence" value="ECO:0007669"/>
    <property type="project" value="TreeGrafter"/>
</dbReference>
<protein>
    <submittedName>
        <fullName evidence="5">Prepilin peptidase</fullName>
    </submittedName>
</protein>
<dbReference type="PANTHER" id="PTHR30487:SF0">
    <property type="entry name" value="PREPILIN LEADER PEPTIDASE_N-METHYLTRANSFERASE-RELATED"/>
    <property type="match status" value="1"/>
</dbReference>
<comment type="caution">
    <text evidence="5">The sequence shown here is derived from an EMBL/GenBank/DDBJ whole genome shotgun (WGS) entry which is preliminary data.</text>
</comment>
<reference evidence="5" key="3">
    <citation type="submission" date="2020-11" db="EMBL/GenBank/DDBJ databases">
        <authorList>
            <person name="Lee S.D."/>
        </authorList>
    </citation>
    <scope>NUCLEOTIDE SEQUENCE</scope>
    <source>
        <strain evidence="5">SAP-2</strain>
    </source>
</reference>
<evidence type="ECO:0000313" key="8">
    <source>
        <dbReference type="Proteomes" id="UP000705283"/>
    </source>
</evidence>
<dbReference type="Gene3D" id="1.20.120.1220">
    <property type="match status" value="1"/>
</dbReference>
<feature type="transmembrane region" description="Helical" evidence="3">
    <location>
        <begin position="64"/>
        <end position="84"/>
    </location>
</feature>
<name>A0AA41BZ57_9GAMM</name>
<evidence type="ECO:0000256" key="1">
    <source>
        <dbReference type="ARBA" id="ARBA00005801"/>
    </source>
</evidence>
<dbReference type="RefSeq" id="WP_084984292.1">
    <property type="nucleotide sequence ID" value="NZ_CBCSCF010000025.1"/>
</dbReference>
<evidence type="ECO:0000256" key="2">
    <source>
        <dbReference type="RuleBase" id="RU003793"/>
    </source>
</evidence>
<comment type="similarity">
    <text evidence="1 2">Belongs to the peptidase A24 family.</text>
</comment>
<dbReference type="PANTHER" id="PTHR30487">
    <property type="entry name" value="TYPE 4 PREPILIN-LIKE PROTEINS LEADER PEPTIDE-PROCESSING ENZYME"/>
    <property type="match status" value="1"/>
</dbReference>
<dbReference type="Pfam" id="PF01478">
    <property type="entry name" value="Peptidase_A24"/>
    <property type="match status" value="1"/>
</dbReference>
<evidence type="ECO:0000313" key="5">
    <source>
        <dbReference type="EMBL" id="MBF6639837.1"/>
    </source>
</evidence>
<keyword evidence="3" id="KW-0812">Transmembrane</keyword>
<feature type="transmembrane region" description="Helical" evidence="3">
    <location>
        <begin position="116"/>
        <end position="134"/>
    </location>
</feature>
<dbReference type="PRINTS" id="PR00864">
    <property type="entry name" value="PREPILNPTASE"/>
</dbReference>
<dbReference type="Proteomes" id="UP000192722">
    <property type="component" value="Unassembled WGS sequence"/>
</dbReference>
<evidence type="ECO:0000313" key="7">
    <source>
        <dbReference type="Proteomes" id="UP000192722"/>
    </source>
</evidence>
<proteinExistence type="inferred from homology"/>
<dbReference type="EMBL" id="MRWD01000070">
    <property type="protein sequence ID" value="ORJ19120.1"/>
    <property type="molecule type" value="Genomic_DNA"/>
</dbReference>
<evidence type="ECO:0000259" key="4">
    <source>
        <dbReference type="Pfam" id="PF01478"/>
    </source>
</evidence>
<evidence type="ECO:0000313" key="6">
    <source>
        <dbReference type="EMBL" id="ORJ19120.1"/>
    </source>
</evidence>
<keyword evidence="3" id="KW-1133">Transmembrane helix</keyword>
<keyword evidence="7" id="KW-1185">Reference proteome</keyword>
<dbReference type="InterPro" id="IPR000045">
    <property type="entry name" value="Prepilin_IV_endopep_pep"/>
</dbReference>
<keyword evidence="3" id="KW-0472">Membrane</keyword>
<dbReference type="EMBL" id="JADMKS010000016">
    <property type="protein sequence ID" value="MBF6639837.1"/>
    <property type="molecule type" value="Genomic_DNA"/>
</dbReference>